<organism evidence="1">
    <name type="scientific">Siphoviridae sp. ctJcm18</name>
    <dbReference type="NCBI Taxonomy" id="2825433"/>
    <lineage>
        <taxon>Viruses</taxon>
        <taxon>Duplodnaviria</taxon>
        <taxon>Heunggongvirae</taxon>
        <taxon>Uroviricota</taxon>
        <taxon>Caudoviricetes</taxon>
    </lineage>
</organism>
<sequence length="172" mass="19348">MAKVINTVIKLRKDKEVNYQKVENSFIPANGEVCLVDTEEYGLRVKVGNGVDNFKTLSYQDNNNNVVLNGYFLNNKFYTDSTYTKELEKGINHLYIDKNSNSSIFVWTGTEFRNVAPEATDTIAGIMKLYQEAGNNSDGTISQKIITEGVNSIALKLNDSDTECLELDLPWD</sequence>
<evidence type="ECO:0000313" key="1">
    <source>
        <dbReference type="EMBL" id="DAE01300.1"/>
    </source>
</evidence>
<evidence type="ECO:0008006" key="2">
    <source>
        <dbReference type="Google" id="ProtNLM"/>
    </source>
</evidence>
<name>A0A8S5P527_9CAUD</name>
<dbReference type="EMBL" id="BK015323">
    <property type="protein sequence ID" value="DAE01300.1"/>
    <property type="molecule type" value="Genomic_DNA"/>
</dbReference>
<protein>
    <recommendedName>
        <fullName evidence="2">DUF4376 domain-containing protein</fullName>
    </recommendedName>
</protein>
<accession>A0A8S5P527</accession>
<proteinExistence type="predicted"/>
<reference evidence="1" key="1">
    <citation type="journal article" date="2021" name="Proc. Natl. Acad. Sci. U.S.A.">
        <title>A Catalog of Tens of Thousands of Viruses from Human Metagenomes Reveals Hidden Associations with Chronic Diseases.</title>
        <authorList>
            <person name="Tisza M.J."/>
            <person name="Buck C.B."/>
        </authorList>
    </citation>
    <scope>NUCLEOTIDE SEQUENCE</scope>
    <source>
        <strain evidence="1">CtJcm18</strain>
    </source>
</reference>